<keyword evidence="4" id="KW-1185">Reference proteome</keyword>
<evidence type="ECO:0000313" key="3">
    <source>
        <dbReference type="EnsemblPlants" id="AUR62029086-RA:cds"/>
    </source>
</evidence>
<evidence type="ECO:0000259" key="2">
    <source>
        <dbReference type="Pfam" id="PF07727"/>
    </source>
</evidence>
<dbReference type="Proteomes" id="UP000596660">
    <property type="component" value="Unplaced"/>
</dbReference>
<feature type="region of interest" description="Disordered" evidence="1">
    <location>
        <begin position="44"/>
        <end position="111"/>
    </location>
</feature>
<evidence type="ECO:0000313" key="4">
    <source>
        <dbReference type="Proteomes" id="UP000596660"/>
    </source>
</evidence>
<feature type="compositionally biased region" description="Polar residues" evidence="1">
    <location>
        <begin position="50"/>
        <end position="68"/>
    </location>
</feature>
<evidence type="ECO:0000256" key="1">
    <source>
        <dbReference type="SAM" id="MobiDB-lite"/>
    </source>
</evidence>
<dbReference type="AlphaFoldDB" id="A0A803MGI4"/>
<reference evidence="3" key="2">
    <citation type="submission" date="2021-03" db="UniProtKB">
        <authorList>
            <consortium name="EnsemblPlants"/>
        </authorList>
    </citation>
    <scope>IDENTIFICATION</scope>
</reference>
<accession>A0A803MGI4</accession>
<protein>
    <recommendedName>
        <fullName evidence="2">Reverse transcriptase Ty1/copia-type domain-containing protein</fullName>
    </recommendedName>
</protein>
<sequence length="236" mass="26180">MTAGLPEAYAGTVDFIQNQEPLPTFESCRSRLKLADRTIKNRLAKESDATSRPTTALLSTTGSSHQTESSASRPSSKNSKHKPRISKNSNNKARNSGGPAHNSEDGQTQQQGIDCDETFSPVVKPATIRTVLSIAISHSWPIHQLDVKNAFLHGYLNETVYMHQPMGFRDKSRPDHVCLLRGSLYGLKQAPRAWQGSDTAYILLYVDDIILTASSDRLRTHIMDRLSSKFAMKDLL</sequence>
<dbReference type="InterPro" id="IPR013103">
    <property type="entry name" value="RVT_2"/>
</dbReference>
<dbReference type="EnsemblPlants" id="AUR62029086-RA">
    <property type="protein sequence ID" value="AUR62029086-RA:cds"/>
    <property type="gene ID" value="AUR62029086"/>
</dbReference>
<name>A0A803MGI4_CHEQI</name>
<dbReference type="SUPFAM" id="SSF56672">
    <property type="entry name" value="DNA/RNA polymerases"/>
    <property type="match status" value="1"/>
</dbReference>
<dbReference type="Gramene" id="AUR62029086-RA">
    <property type="protein sequence ID" value="AUR62029086-RA:cds"/>
    <property type="gene ID" value="AUR62029086"/>
</dbReference>
<feature type="domain" description="Reverse transcriptase Ty1/copia-type" evidence="2">
    <location>
        <begin position="104"/>
        <end position="195"/>
    </location>
</feature>
<organism evidence="3 4">
    <name type="scientific">Chenopodium quinoa</name>
    <name type="common">Quinoa</name>
    <dbReference type="NCBI Taxonomy" id="63459"/>
    <lineage>
        <taxon>Eukaryota</taxon>
        <taxon>Viridiplantae</taxon>
        <taxon>Streptophyta</taxon>
        <taxon>Embryophyta</taxon>
        <taxon>Tracheophyta</taxon>
        <taxon>Spermatophyta</taxon>
        <taxon>Magnoliopsida</taxon>
        <taxon>eudicotyledons</taxon>
        <taxon>Gunneridae</taxon>
        <taxon>Pentapetalae</taxon>
        <taxon>Caryophyllales</taxon>
        <taxon>Chenopodiaceae</taxon>
        <taxon>Chenopodioideae</taxon>
        <taxon>Atripliceae</taxon>
        <taxon>Chenopodium</taxon>
    </lineage>
</organism>
<dbReference type="InterPro" id="IPR043502">
    <property type="entry name" value="DNA/RNA_pol_sf"/>
</dbReference>
<reference evidence="3" key="1">
    <citation type="journal article" date="2017" name="Nature">
        <title>The genome of Chenopodium quinoa.</title>
        <authorList>
            <person name="Jarvis D.E."/>
            <person name="Ho Y.S."/>
            <person name="Lightfoot D.J."/>
            <person name="Schmoeckel S.M."/>
            <person name="Li B."/>
            <person name="Borm T.J.A."/>
            <person name="Ohyanagi H."/>
            <person name="Mineta K."/>
            <person name="Michell C.T."/>
            <person name="Saber N."/>
            <person name="Kharbatia N.M."/>
            <person name="Rupper R.R."/>
            <person name="Sharp A.R."/>
            <person name="Dally N."/>
            <person name="Boughton B.A."/>
            <person name="Woo Y.H."/>
            <person name="Gao G."/>
            <person name="Schijlen E.G.W.M."/>
            <person name="Guo X."/>
            <person name="Momin A.A."/>
            <person name="Negrao S."/>
            <person name="Al-Babili S."/>
            <person name="Gehring C."/>
            <person name="Roessner U."/>
            <person name="Jung C."/>
            <person name="Murphy K."/>
            <person name="Arold S.T."/>
            <person name="Gojobori T."/>
            <person name="van der Linden C.G."/>
            <person name="van Loo E.N."/>
            <person name="Jellen E.N."/>
            <person name="Maughan P.J."/>
            <person name="Tester M."/>
        </authorList>
    </citation>
    <scope>NUCLEOTIDE SEQUENCE [LARGE SCALE GENOMIC DNA]</scope>
    <source>
        <strain evidence="3">cv. PI 614886</strain>
    </source>
</reference>
<proteinExistence type="predicted"/>
<dbReference type="Pfam" id="PF07727">
    <property type="entry name" value="RVT_2"/>
    <property type="match status" value="1"/>
</dbReference>